<feature type="domain" description="Mrr-like" evidence="2">
    <location>
        <begin position="72"/>
        <end position="180"/>
    </location>
</feature>
<dbReference type="Pfam" id="PF13156">
    <property type="entry name" value="Mrr_cat_2"/>
    <property type="match status" value="1"/>
</dbReference>
<proteinExistence type="predicted"/>
<dbReference type="InterPro" id="IPR011335">
    <property type="entry name" value="Restrct_endonuc-II-like"/>
</dbReference>
<accession>A0A6C0E730</accession>
<feature type="region of interest" description="Disordered" evidence="1">
    <location>
        <begin position="206"/>
        <end position="275"/>
    </location>
</feature>
<feature type="compositionally biased region" description="Low complexity" evidence="1">
    <location>
        <begin position="206"/>
        <end position="253"/>
    </location>
</feature>
<dbReference type="AlphaFoldDB" id="A0A6C0E730"/>
<name>A0A6C0E730_9ZZZZ</name>
<dbReference type="InterPro" id="IPR039442">
    <property type="entry name" value="Mrr-like_dom"/>
</dbReference>
<evidence type="ECO:0000313" key="3">
    <source>
        <dbReference type="EMBL" id="QHT24977.1"/>
    </source>
</evidence>
<dbReference type="SUPFAM" id="SSF52980">
    <property type="entry name" value="Restriction endonuclease-like"/>
    <property type="match status" value="1"/>
</dbReference>
<sequence length="319" mass="36141">MAIVNPHLLRLLQDVQFESLSKGQSPFSIFIKKLESTFTKPPTNLIELRQNNNKKLIGDIFEDFCYLYFLLKKVDNVWTTQNIPNNIKQTLSLPSKDMGIDLIIKEGSEYSAVQVKYRKKTKASHILSWTELSTFYASCLNTGPWKAHIVFTNCDRVHYGYIKNKNQKNINICNKTLQTLTSFDITDMINLINPNNTINTIGSTNTILSTTSTEPNTSETTEEPTASKEPNTSVATEEPTASETTEEPTASRELNTSKTSKATEEPTAGEMLNKLGTTKTLIQDVGKEINKKRVNKKNVDLEILRNNRLNYFTKLNNFK</sequence>
<protein>
    <recommendedName>
        <fullName evidence="2">Mrr-like domain-containing protein</fullName>
    </recommendedName>
</protein>
<evidence type="ECO:0000259" key="2">
    <source>
        <dbReference type="Pfam" id="PF13156"/>
    </source>
</evidence>
<organism evidence="3">
    <name type="scientific">viral metagenome</name>
    <dbReference type="NCBI Taxonomy" id="1070528"/>
    <lineage>
        <taxon>unclassified sequences</taxon>
        <taxon>metagenomes</taxon>
        <taxon>organismal metagenomes</taxon>
    </lineage>
</organism>
<reference evidence="3" key="1">
    <citation type="journal article" date="2020" name="Nature">
        <title>Giant virus diversity and host interactions through global metagenomics.</title>
        <authorList>
            <person name="Schulz F."/>
            <person name="Roux S."/>
            <person name="Paez-Espino D."/>
            <person name="Jungbluth S."/>
            <person name="Walsh D.A."/>
            <person name="Denef V.J."/>
            <person name="McMahon K.D."/>
            <person name="Konstantinidis K.T."/>
            <person name="Eloe-Fadrosh E.A."/>
            <person name="Kyrpides N.C."/>
            <person name="Woyke T."/>
        </authorList>
    </citation>
    <scope>NUCLEOTIDE SEQUENCE</scope>
    <source>
        <strain evidence="3">GVMAG-M-3300023179-150</strain>
    </source>
</reference>
<dbReference type="EMBL" id="MN739752">
    <property type="protein sequence ID" value="QHT24977.1"/>
    <property type="molecule type" value="Genomic_DNA"/>
</dbReference>
<evidence type="ECO:0000256" key="1">
    <source>
        <dbReference type="SAM" id="MobiDB-lite"/>
    </source>
</evidence>